<evidence type="ECO:0000313" key="3">
    <source>
        <dbReference type="Proteomes" id="UP000042958"/>
    </source>
</evidence>
<proteinExistence type="predicted"/>
<organism evidence="2 3">
    <name type="scientific">Penicillium brasilianum</name>
    <dbReference type="NCBI Taxonomy" id="104259"/>
    <lineage>
        <taxon>Eukaryota</taxon>
        <taxon>Fungi</taxon>
        <taxon>Dikarya</taxon>
        <taxon>Ascomycota</taxon>
        <taxon>Pezizomycotina</taxon>
        <taxon>Eurotiomycetes</taxon>
        <taxon>Eurotiomycetidae</taxon>
        <taxon>Eurotiales</taxon>
        <taxon>Aspergillaceae</taxon>
        <taxon>Penicillium</taxon>
    </lineage>
</organism>
<feature type="compositionally biased region" description="Basic residues" evidence="1">
    <location>
        <begin position="211"/>
        <end position="224"/>
    </location>
</feature>
<dbReference type="AlphaFoldDB" id="A0A0F7TTB3"/>
<feature type="compositionally biased region" description="Low complexity" evidence="1">
    <location>
        <begin position="345"/>
        <end position="370"/>
    </location>
</feature>
<feature type="region of interest" description="Disordered" evidence="1">
    <location>
        <begin position="203"/>
        <end position="285"/>
    </location>
</feature>
<dbReference type="EMBL" id="CDHK01000008">
    <property type="protein sequence ID" value="CEJ59983.1"/>
    <property type="molecule type" value="Genomic_DNA"/>
</dbReference>
<feature type="region of interest" description="Disordered" evidence="1">
    <location>
        <begin position="390"/>
        <end position="454"/>
    </location>
</feature>
<reference evidence="3" key="1">
    <citation type="journal article" date="2015" name="Genome Announc.">
        <title>Draft genome sequence of the fungus Penicillium brasilianum MG11.</title>
        <authorList>
            <person name="Horn F."/>
            <person name="Linde J."/>
            <person name="Mattern D.J."/>
            <person name="Walther G."/>
            <person name="Guthke R."/>
            <person name="Brakhage A.A."/>
            <person name="Valiante V."/>
        </authorList>
    </citation>
    <scope>NUCLEOTIDE SEQUENCE [LARGE SCALE GENOMIC DNA]</scope>
    <source>
        <strain evidence="3">MG11</strain>
    </source>
</reference>
<gene>
    <name evidence="2" type="ORF">PMG11_08580</name>
</gene>
<feature type="compositionally biased region" description="Basic and acidic residues" evidence="1">
    <location>
        <begin position="76"/>
        <end position="88"/>
    </location>
</feature>
<accession>A0A0F7TTB3</accession>
<feature type="compositionally biased region" description="Basic and acidic residues" evidence="1">
    <location>
        <begin position="225"/>
        <end position="238"/>
    </location>
</feature>
<protein>
    <submittedName>
        <fullName evidence="2">Uncharacterized protein</fullName>
    </submittedName>
</protein>
<feature type="compositionally biased region" description="Low complexity" evidence="1">
    <location>
        <begin position="445"/>
        <end position="454"/>
    </location>
</feature>
<keyword evidence="3" id="KW-1185">Reference proteome</keyword>
<feature type="region of interest" description="Disordered" evidence="1">
    <location>
        <begin position="492"/>
        <end position="526"/>
    </location>
</feature>
<dbReference type="Proteomes" id="UP000042958">
    <property type="component" value="Unassembled WGS sequence"/>
</dbReference>
<feature type="region of interest" description="Disordered" evidence="1">
    <location>
        <begin position="303"/>
        <end position="371"/>
    </location>
</feature>
<feature type="compositionally biased region" description="Basic residues" evidence="1">
    <location>
        <begin position="492"/>
        <end position="503"/>
    </location>
</feature>
<name>A0A0F7TTB3_PENBI</name>
<dbReference type="STRING" id="104259.A0A0F7TTB3"/>
<evidence type="ECO:0000313" key="2">
    <source>
        <dbReference type="EMBL" id="CEJ59983.1"/>
    </source>
</evidence>
<feature type="compositionally biased region" description="Low complexity" evidence="1">
    <location>
        <begin position="256"/>
        <end position="271"/>
    </location>
</feature>
<feature type="compositionally biased region" description="Low complexity" evidence="1">
    <location>
        <begin position="397"/>
        <end position="414"/>
    </location>
</feature>
<evidence type="ECO:0000256" key="1">
    <source>
        <dbReference type="SAM" id="MobiDB-lite"/>
    </source>
</evidence>
<sequence length="526" mass="57776">MKRTVICDLSHTSSPIMYEPTTTLSLHRLSRQSLQKRYESDEEDVSESDAGGHDFIPPLTGSQRAATFDSDISADENSHDDPDSDREQQLLAPYRGAKRQRPVSIDTVKRSSDVSFVEDAYVFDPEEDIVLELPSPDSPAPLASSLFLQPTIYVSPNTPPTTTNVRSRSSSPSSIFSVENAEIQIAKKITLMEPPTRPTLVFINSLGSRSKNARSRPSRSRTRANPRDRESRIFDGRFENGLAVPRLTETKNPSNDTETSESTSDESTCTTPAMPITDDDTLRPPLQSATINRVSEIPVVPFLPPSPRIRPQSMYRPRPRTAGAEKSFPAMPNARPRRPTETGHRPASIRSNSNSSVPSFASRPASPFPSDLGYIPDHYSEVGSLLSRTCSPVSCASSPPTTYQPPTQSQSQPPKRGHTSSKHSVSNILSPRSPMMRRMTRKHSATSSIHSMSSLRSEMDISNGQTPIPPMPTSGSQSHLPLTAMNGDSHIVRKSSQRRHARHNSAAPGGRKFMGLKLGKKSFTKA</sequence>
<feature type="region of interest" description="Disordered" evidence="1">
    <location>
        <begin position="32"/>
        <end position="104"/>
    </location>
</feature>